<reference evidence="1" key="1">
    <citation type="submission" date="2019-08" db="EMBL/GenBank/DDBJ databases">
        <authorList>
            <person name="Kucharzyk K."/>
            <person name="Murdoch R.W."/>
            <person name="Higgins S."/>
            <person name="Loffler F."/>
        </authorList>
    </citation>
    <scope>NUCLEOTIDE SEQUENCE</scope>
</reference>
<gene>
    <name evidence="1" type="ORF">SDC9_164457</name>
</gene>
<protein>
    <submittedName>
        <fullName evidence="1">Uncharacterized protein</fullName>
    </submittedName>
</protein>
<sequence length="106" mass="11008">MCNNEGGTSPGGCVDGALDLIFCGRVNGRGRIIQYQNTRIGEECSRQCQPLTLPAGEGHPTLANDGLVPFGEPADELVCLGGFCRSDHLFAGGTGLSKGNIVSDRA</sequence>
<proteinExistence type="predicted"/>
<organism evidence="1">
    <name type="scientific">bioreactor metagenome</name>
    <dbReference type="NCBI Taxonomy" id="1076179"/>
    <lineage>
        <taxon>unclassified sequences</taxon>
        <taxon>metagenomes</taxon>
        <taxon>ecological metagenomes</taxon>
    </lineage>
</organism>
<dbReference type="AlphaFoldDB" id="A0A645FRP8"/>
<comment type="caution">
    <text evidence="1">The sequence shown here is derived from an EMBL/GenBank/DDBJ whole genome shotgun (WGS) entry which is preliminary data.</text>
</comment>
<dbReference type="EMBL" id="VSSQ01064144">
    <property type="protein sequence ID" value="MPN17107.1"/>
    <property type="molecule type" value="Genomic_DNA"/>
</dbReference>
<name>A0A645FRP8_9ZZZZ</name>
<accession>A0A645FRP8</accession>
<evidence type="ECO:0000313" key="1">
    <source>
        <dbReference type="EMBL" id="MPN17107.1"/>
    </source>
</evidence>